<protein>
    <recommendedName>
        <fullName evidence="9">U1-type domain-containing protein</fullName>
    </recommendedName>
</protein>
<feature type="compositionally biased region" description="Pro residues" evidence="7">
    <location>
        <begin position="62"/>
        <end position="75"/>
    </location>
</feature>
<dbReference type="SMART" id="SM00451">
    <property type="entry name" value="ZnF_U1"/>
    <property type="match status" value="2"/>
</dbReference>
<feature type="chain" id="PRO_5016835432" description="U1-type domain-containing protein" evidence="8">
    <location>
        <begin position="23"/>
        <end position="336"/>
    </location>
</feature>
<dbReference type="PANTHER" id="PTHR46144:SF6">
    <property type="entry name" value="C2H2-TYPE DOMAIN-CONTAINING PROTEIN"/>
    <property type="match status" value="1"/>
</dbReference>
<dbReference type="Proteomes" id="UP000257109">
    <property type="component" value="Unassembled WGS sequence"/>
</dbReference>
<keyword evidence="8" id="KW-0732">Signal</keyword>
<accession>A0A371FWG9</accession>
<dbReference type="InterPro" id="IPR013087">
    <property type="entry name" value="Znf_C2H2_type"/>
</dbReference>
<feature type="domain" description="U1-type" evidence="9">
    <location>
        <begin position="293"/>
        <end position="327"/>
    </location>
</feature>
<evidence type="ECO:0000256" key="1">
    <source>
        <dbReference type="ARBA" id="ARBA00004123"/>
    </source>
</evidence>
<feature type="compositionally biased region" description="Polar residues" evidence="7">
    <location>
        <begin position="234"/>
        <end position="247"/>
    </location>
</feature>
<dbReference type="SUPFAM" id="SSF57667">
    <property type="entry name" value="beta-beta-alpha zinc fingers"/>
    <property type="match status" value="2"/>
</dbReference>
<keyword evidence="2" id="KW-0479">Metal-binding</keyword>
<keyword evidence="11" id="KW-1185">Reference proteome</keyword>
<evidence type="ECO:0000256" key="4">
    <source>
        <dbReference type="ARBA" id="ARBA00022771"/>
    </source>
</evidence>
<dbReference type="InterPro" id="IPR036236">
    <property type="entry name" value="Znf_C2H2_sf"/>
</dbReference>
<comment type="subcellular location">
    <subcellularLocation>
        <location evidence="1">Nucleus</location>
    </subcellularLocation>
</comment>
<evidence type="ECO:0000313" key="11">
    <source>
        <dbReference type="Proteomes" id="UP000257109"/>
    </source>
</evidence>
<dbReference type="AlphaFoldDB" id="A0A371FWG9"/>
<gene>
    <name evidence="10" type="ORF">CR513_36544</name>
</gene>
<dbReference type="Pfam" id="PF12874">
    <property type="entry name" value="zf-met"/>
    <property type="match status" value="2"/>
</dbReference>
<evidence type="ECO:0000256" key="5">
    <source>
        <dbReference type="ARBA" id="ARBA00022833"/>
    </source>
</evidence>
<evidence type="ECO:0000256" key="6">
    <source>
        <dbReference type="ARBA" id="ARBA00023242"/>
    </source>
</evidence>
<keyword evidence="3" id="KW-0677">Repeat</keyword>
<evidence type="ECO:0000256" key="8">
    <source>
        <dbReference type="SAM" id="SignalP"/>
    </source>
</evidence>
<comment type="caution">
    <text evidence="10">The sequence shown here is derived from an EMBL/GenBank/DDBJ whole genome shotgun (WGS) entry which is preliminary data.</text>
</comment>
<evidence type="ECO:0000256" key="2">
    <source>
        <dbReference type="ARBA" id="ARBA00022723"/>
    </source>
</evidence>
<feature type="region of interest" description="Disordered" evidence="7">
    <location>
        <begin position="41"/>
        <end position="86"/>
    </location>
</feature>
<evidence type="ECO:0000256" key="7">
    <source>
        <dbReference type="SAM" id="MobiDB-lite"/>
    </source>
</evidence>
<feature type="domain" description="U1-type" evidence="9">
    <location>
        <begin position="196"/>
        <end position="230"/>
    </location>
</feature>
<dbReference type="PANTHER" id="PTHR46144">
    <property type="entry name" value="ZINC FINGER PROTEIN 385B-LIKE"/>
    <property type="match status" value="1"/>
</dbReference>
<dbReference type="GO" id="GO:0003676">
    <property type="term" value="F:nucleic acid binding"/>
    <property type="evidence" value="ECO:0007669"/>
    <property type="project" value="InterPro"/>
</dbReference>
<dbReference type="InterPro" id="IPR003604">
    <property type="entry name" value="Matrin/U1-like-C_Znf_C2H2"/>
</dbReference>
<keyword evidence="4" id="KW-0863">Zinc-finger</keyword>
<reference evidence="10" key="1">
    <citation type="submission" date="2018-05" db="EMBL/GenBank/DDBJ databases">
        <title>Draft genome of Mucuna pruriens seed.</title>
        <authorList>
            <person name="Nnadi N.E."/>
            <person name="Vos R."/>
            <person name="Hasami M.H."/>
            <person name="Devisetty U.K."/>
            <person name="Aguiy J.C."/>
        </authorList>
    </citation>
    <scope>NUCLEOTIDE SEQUENCE [LARGE SCALE GENOMIC DNA]</scope>
    <source>
        <strain evidence="10">JCA_2017</strain>
    </source>
</reference>
<name>A0A371FWG9_MUCPR</name>
<feature type="non-terminal residue" evidence="10">
    <location>
        <position position="1"/>
    </location>
</feature>
<dbReference type="STRING" id="157652.A0A371FWG9"/>
<evidence type="ECO:0000259" key="9">
    <source>
        <dbReference type="SMART" id="SM00451"/>
    </source>
</evidence>
<sequence>CCFLLSFLHLHIHAIEVHIAMAYSNWSDSLQTETPLFSYPQPSVPSPYPPPPSHTSHYPSYPQNPNPPSSLPLNPPGVDSHTPLNSNTYVAHDSLPNLTYAQNPVVADSISVAVSSGYYLDPNWAPSLQTWAAREAVRQFGIDPSIYAPGISMPSTGSEQLAVADPNYSWWANTTTQALVNGIQKKNQKKAKTKIVQSAYCEVCKIECTSKEVLDQHKLGKKHKKNLEKLRESLTSTQVQPSGSSNPVIGPQLPNKTSIPVVSGQKSKRKKVETAEDLEKKKRKVLDGGAAAEAVRICAICNVVCNSDTVYNFHLAGQKHAAVLKRVSDHTQSNAS</sequence>
<feature type="compositionally biased region" description="Pro residues" evidence="7">
    <location>
        <begin position="42"/>
        <end position="53"/>
    </location>
</feature>
<dbReference type="OrthoDB" id="434647at2759"/>
<organism evidence="10 11">
    <name type="scientific">Mucuna pruriens</name>
    <name type="common">Velvet bean</name>
    <name type="synonym">Dolichos pruriens</name>
    <dbReference type="NCBI Taxonomy" id="157652"/>
    <lineage>
        <taxon>Eukaryota</taxon>
        <taxon>Viridiplantae</taxon>
        <taxon>Streptophyta</taxon>
        <taxon>Embryophyta</taxon>
        <taxon>Tracheophyta</taxon>
        <taxon>Spermatophyta</taxon>
        <taxon>Magnoliopsida</taxon>
        <taxon>eudicotyledons</taxon>
        <taxon>Gunneridae</taxon>
        <taxon>Pentapetalae</taxon>
        <taxon>rosids</taxon>
        <taxon>fabids</taxon>
        <taxon>Fabales</taxon>
        <taxon>Fabaceae</taxon>
        <taxon>Papilionoideae</taxon>
        <taxon>50 kb inversion clade</taxon>
        <taxon>NPAAA clade</taxon>
        <taxon>indigoferoid/millettioid clade</taxon>
        <taxon>Phaseoleae</taxon>
        <taxon>Mucuna</taxon>
    </lineage>
</organism>
<dbReference type="GO" id="GO:0008270">
    <property type="term" value="F:zinc ion binding"/>
    <property type="evidence" value="ECO:0007669"/>
    <property type="project" value="UniProtKB-KW"/>
</dbReference>
<dbReference type="GO" id="GO:0005634">
    <property type="term" value="C:nucleus"/>
    <property type="evidence" value="ECO:0007669"/>
    <property type="project" value="UniProtKB-SubCell"/>
</dbReference>
<feature type="region of interest" description="Disordered" evidence="7">
    <location>
        <begin position="234"/>
        <end position="277"/>
    </location>
</feature>
<feature type="signal peptide" evidence="8">
    <location>
        <begin position="1"/>
        <end position="22"/>
    </location>
</feature>
<keyword evidence="5" id="KW-0862">Zinc</keyword>
<evidence type="ECO:0000256" key="3">
    <source>
        <dbReference type="ARBA" id="ARBA00022737"/>
    </source>
</evidence>
<dbReference type="EMBL" id="QJKJ01007588">
    <property type="protein sequence ID" value="RDX82641.1"/>
    <property type="molecule type" value="Genomic_DNA"/>
</dbReference>
<dbReference type="InterPro" id="IPR051868">
    <property type="entry name" value="ZN346_ZMAT4"/>
</dbReference>
<proteinExistence type="predicted"/>
<dbReference type="Gene3D" id="3.30.160.60">
    <property type="entry name" value="Classic Zinc Finger"/>
    <property type="match status" value="2"/>
</dbReference>
<evidence type="ECO:0000313" key="10">
    <source>
        <dbReference type="EMBL" id="RDX82641.1"/>
    </source>
</evidence>
<keyword evidence="6" id="KW-0539">Nucleus</keyword>